<organism evidence="11 12">
    <name type="scientific">Dichomitus squalens</name>
    <dbReference type="NCBI Taxonomy" id="114155"/>
    <lineage>
        <taxon>Eukaryota</taxon>
        <taxon>Fungi</taxon>
        <taxon>Dikarya</taxon>
        <taxon>Basidiomycota</taxon>
        <taxon>Agaricomycotina</taxon>
        <taxon>Agaricomycetes</taxon>
        <taxon>Polyporales</taxon>
        <taxon>Polyporaceae</taxon>
        <taxon>Dichomitus</taxon>
    </lineage>
</organism>
<evidence type="ECO:0000256" key="4">
    <source>
        <dbReference type="ARBA" id="ARBA00022490"/>
    </source>
</evidence>
<dbReference type="Proteomes" id="UP000292082">
    <property type="component" value="Unassembled WGS sequence"/>
</dbReference>
<dbReference type="InterPro" id="IPR013083">
    <property type="entry name" value="Znf_RING/FYVE/PHD"/>
</dbReference>
<dbReference type="InterPro" id="IPR051031">
    <property type="entry name" value="RING-box_E3_Ubiquitin_Ligase"/>
</dbReference>
<dbReference type="STRING" id="114155.A0A4Q9Q8Z9"/>
<keyword evidence="4" id="KW-0963">Cytoplasm</keyword>
<keyword evidence="8" id="KW-0862">Zinc</keyword>
<keyword evidence="9" id="KW-0539">Nucleus</keyword>
<dbReference type="Pfam" id="PF12678">
    <property type="entry name" value="zf-rbx1"/>
    <property type="match status" value="1"/>
</dbReference>
<dbReference type="GO" id="GO:0005634">
    <property type="term" value="C:nucleus"/>
    <property type="evidence" value="ECO:0007669"/>
    <property type="project" value="UniProtKB-SubCell"/>
</dbReference>
<name>A0A4Q9Q8Z9_9APHY</name>
<comment type="subcellular location">
    <subcellularLocation>
        <location evidence="2">Cytoplasm</location>
    </subcellularLocation>
    <subcellularLocation>
        <location evidence="1">Nucleus</location>
    </subcellularLocation>
</comment>
<evidence type="ECO:0000256" key="8">
    <source>
        <dbReference type="ARBA" id="ARBA00022833"/>
    </source>
</evidence>
<dbReference type="SUPFAM" id="SSF57850">
    <property type="entry name" value="RING/U-box"/>
    <property type="match status" value="1"/>
</dbReference>
<feature type="non-terminal residue" evidence="11">
    <location>
        <position position="1"/>
    </location>
</feature>
<accession>A0A4Q9Q8Z9</accession>
<evidence type="ECO:0000256" key="9">
    <source>
        <dbReference type="ARBA" id="ARBA00023242"/>
    </source>
</evidence>
<keyword evidence="6" id="KW-0863">Zinc-finger</keyword>
<gene>
    <name evidence="11" type="ORF">BD310DRAFT_794747</name>
</gene>
<evidence type="ECO:0000256" key="2">
    <source>
        <dbReference type="ARBA" id="ARBA00004496"/>
    </source>
</evidence>
<feature type="domain" description="Zinc finger RING-H2-type" evidence="10">
    <location>
        <begin position="5"/>
        <end position="69"/>
    </location>
</feature>
<protein>
    <recommendedName>
        <fullName evidence="10">Zinc finger RING-H2-type domain-containing protein</fullName>
    </recommendedName>
</protein>
<dbReference type="EMBL" id="ML145089">
    <property type="protein sequence ID" value="TBU63536.1"/>
    <property type="molecule type" value="Genomic_DNA"/>
</dbReference>
<feature type="non-terminal residue" evidence="11">
    <location>
        <position position="76"/>
    </location>
</feature>
<proteinExistence type="predicted"/>
<evidence type="ECO:0000256" key="5">
    <source>
        <dbReference type="ARBA" id="ARBA00022723"/>
    </source>
</evidence>
<evidence type="ECO:0000256" key="1">
    <source>
        <dbReference type="ARBA" id="ARBA00004123"/>
    </source>
</evidence>
<reference evidence="11 12" key="1">
    <citation type="submission" date="2019-01" db="EMBL/GenBank/DDBJ databases">
        <title>Draft genome sequences of three monokaryotic isolates of the white-rot basidiomycete fungus Dichomitus squalens.</title>
        <authorList>
            <consortium name="DOE Joint Genome Institute"/>
            <person name="Lopez S.C."/>
            <person name="Andreopoulos B."/>
            <person name="Pangilinan J."/>
            <person name="Lipzen A."/>
            <person name="Riley R."/>
            <person name="Ahrendt S."/>
            <person name="Ng V."/>
            <person name="Barry K."/>
            <person name="Daum C."/>
            <person name="Grigoriev I.V."/>
            <person name="Hilden K.S."/>
            <person name="Makela M.R."/>
            <person name="de Vries R.P."/>
        </authorList>
    </citation>
    <scope>NUCLEOTIDE SEQUENCE [LARGE SCALE GENOMIC DNA]</scope>
    <source>
        <strain evidence="11 12">CBS 464.89</strain>
    </source>
</reference>
<keyword evidence="12" id="KW-1185">Reference proteome</keyword>
<dbReference type="InterPro" id="IPR024766">
    <property type="entry name" value="Znf_RING_H2"/>
</dbReference>
<dbReference type="GO" id="GO:0016567">
    <property type="term" value="P:protein ubiquitination"/>
    <property type="evidence" value="ECO:0007669"/>
    <property type="project" value="UniProtKB-UniPathway"/>
</dbReference>
<evidence type="ECO:0000256" key="7">
    <source>
        <dbReference type="ARBA" id="ARBA00022786"/>
    </source>
</evidence>
<dbReference type="GO" id="GO:0005737">
    <property type="term" value="C:cytoplasm"/>
    <property type="evidence" value="ECO:0007669"/>
    <property type="project" value="UniProtKB-SubCell"/>
</dbReference>
<comment type="pathway">
    <text evidence="3">Protein modification; protein ubiquitination.</text>
</comment>
<dbReference type="Gene3D" id="3.30.40.10">
    <property type="entry name" value="Zinc/RING finger domain, C3HC4 (zinc finger)"/>
    <property type="match status" value="1"/>
</dbReference>
<dbReference type="PANTHER" id="PTHR11210">
    <property type="entry name" value="RING BOX"/>
    <property type="match status" value="1"/>
</dbReference>
<sequence>DVVVENCAICRNHIMDLCINCQAHQVSATATPPGARVVQACRYADGPCRIPLHCTSRWLEKRNVCSLDNREWDLQK</sequence>
<dbReference type="AlphaFoldDB" id="A0A4Q9Q8Z9"/>
<evidence type="ECO:0000256" key="6">
    <source>
        <dbReference type="ARBA" id="ARBA00022771"/>
    </source>
</evidence>
<keyword evidence="7" id="KW-0833">Ubl conjugation pathway</keyword>
<evidence type="ECO:0000313" key="12">
    <source>
        <dbReference type="Proteomes" id="UP000292082"/>
    </source>
</evidence>
<dbReference type="UniPathway" id="UPA00143"/>
<keyword evidence="5" id="KW-0479">Metal-binding</keyword>
<evidence type="ECO:0000259" key="10">
    <source>
        <dbReference type="Pfam" id="PF12678"/>
    </source>
</evidence>
<evidence type="ECO:0000256" key="3">
    <source>
        <dbReference type="ARBA" id="ARBA00004906"/>
    </source>
</evidence>
<dbReference type="GO" id="GO:0008270">
    <property type="term" value="F:zinc ion binding"/>
    <property type="evidence" value="ECO:0007669"/>
    <property type="project" value="UniProtKB-KW"/>
</dbReference>
<evidence type="ECO:0000313" key="11">
    <source>
        <dbReference type="EMBL" id="TBU63536.1"/>
    </source>
</evidence>